<proteinExistence type="predicted"/>
<protein>
    <recommendedName>
        <fullName evidence="1">Insertion element IS150 protein InsJ-like helix-turn-helix domain-containing protein</fullName>
    </recommendedName>
</protein>
<feature type="domain" description="Insertion element IS150 protein InsJ-like helix-turn-helix" evidence="1">
    <location>
        <begin position="25"/>
        <end position="61"/>
    </location>
</feature>
<reference evidence="2 3" key="1">
    <citation type="submission" date="2023-07" db="EMBL/GenBank/DDBJ databases">
        <title>Sequencing the genomes of 1000 actinobacteria strains.</title>
        <authorList>
            <person name="Klenk H.-P."/>
        </authorList>
    </citation>
    <scope>NUCLEOTIDE SEQUENCE [LARGE SCALE GENOMIC DNA]</scope>
    <source>
        <strain evidence="2 3">DSM 45805</strain>
    </source>
</reference>
<evidence type="ECO:0000259" key="1">
    <source>
        <dbReference type="Pfam" id="PF13518"/>
    </source>
</evidence>
<dbReference type="InterPro" id="IPR055247">
    <property type="entry name" value="InsJ-like_HTH"/>
</dbReference>
<sequence>MSLAGCLWLSSGIAWHWRWSVASRRRLAAAQFGVSRQTLHTSLSRYRRDGLAGLLDRSHRPDSCPHQASAEVEVPLADGTEAKVVTGVDDHSGSA</sequence>
<keyword evidence="3" id="KW-1185">Reference proteome</keyword>
<dbReference type="SUPFAM" id="SSF46689">
    <property type="entry name" value="Homeodomain-like"/>
    <property type="match status" value="1"/>
</dbReference>
<evidence type="ECO:0000313" key="3">
    <source>
        <dbReference type="Proteomes" id="UP001229651"/>
    </source>
</evidence>
<dbReference type="RefSeq" id="WP_306990930.1">
    <property type="nucleotide sequence ID" value="NZ_JAUSUT010000001.1"/>
</dbReference>
<dbReference type="InterPro" id="IPR009057">
    <property type="entry name" value="Homeodomain-like_sf"/>
</dbReference>
<dbReference type="Proteomes" id="UP001229651">
    <property type="component" value="Unassembled WGS sequence"/>
</dbReference>
<gene>
    <name evidence="2" type="ORF">FB470_002282</name>
</gene>
<dbReference type="Pfam" id="PF13518">
    <property type="entry name" value="HTH_28"/>
    <property type="match status" value="1"/>
</dbReference>
<dbReference type="EMBL" id="JAUSUT010000001">
    <property type="protein sequence ID" value="MDQ0378288.1"/>
    <property type="molecule type" value="Genomic_DNA"/>
</dbReference>
<accession>A0ABU0ESK7</accession>
<evidence type="ECO:0000313" key="2">
    <source>
        <dbReference type="EMBL" id="MDQ0378288.1"/>
    </source>
</evidence>
<name>A0ABU0ESK7_9PSEU</name>
<organism evidence="2 3">
    <name type="scientific">Amycolatopsis thermophila</name>
    <dbReference type="NCBI Taxonomy" id="206084"/>
    <lineage>
        <taxon>Bacteria</taxon>
        <taxon>Bacillati</taxon>
        <taxon>Actinomycetota</taxon>
        <taxon>Actinomycetes</taxon>
        <taxon>Pseudonocardiales</taxon>
        <taxon>Pseudonocardiaceae</taxon>
        <taxon>Amycolatopsis</taxon>
    </lineage>
</organism>
<comment type="caution">
    <text evidence="2">The sequence shown here is derived from an EMBL/GenBank/DDBJ whole genome shotgun (WGS) entry which is preliminary data.</text>
</comment>